<dbReference type="InterPro" id="IPR004839">
    <property type="entry name" value="Aminotransferase_I/II_large"/>
</dbReference>
<protein>
    <recommendedName>
        <fullName evidence="4 9">LL-diaminopimelate aminotransferase</fullName>
        <shortName evidence="9">DAP-AT</shortName>
        <shortName evidence="9">DAP-aminotransferase</shortName>
        <shortName evidence="9">LL-DAP-aminotransferase</shortName>
        <ecNumber evidence="3 9">2.6.1.83</ecNumber>
    </recommendedName>
</protein>
<keyword evidence="6 9" id="KW-0808">Transferase</keyword>
<comment type="pathway">
    <text evidence="2 9">Amino-acid biosynthesis; L-lysine biosynthesis via DAP pathway; LL-2,6-diaminopimelate from (S)-tetrahydrodipicolinate (aminotransferase route): step 1/1.</text>
</comment>
<dbReference type="SUPFAM" id="SSF53383">
    <property type="entry name" value="PLP-dependent transferases"/>
    <property type="match status" value="1"/>
</dbReference>
<evidence type="ECO:0000256" key="4">
    <source>
        <dbReference type="ARBA" id="ARBA00018052"/>
    </source>
</evidence>
<dbReference type="HAMAP" id="MF_01642">
    <property type="entry name" value="DapL_aminotrans_1"/>
    <property type="match status" value="1"/>
</dbReference>
<dbReference type="Proteomes" id="UP000258476">
    <property type="component" value="Chromosome"/>
</dbReference>
<dbReference type="PANTHER" id="PTHR43144">
    <property type="entry name" value="AMINOTRANSFERASE"/>
    <property type="match status" value="1"/>
</dbReference>
<comment type="subunit">
    <text evidence="9">Homodimer.</text>
</comment>
<dbReference type="EMBL" id="LS992154">
    <property type="protein sequence ID" value="SYX08740.1"/>
    <property type="molecule type" value="Genomic_DNA"/>
</dbReference>
<dbReference type="GO" id="GO:0010285">
    <property type="term" value="F:L,L-diaminopimelate aminotransferase activity"/>
    <property type="evidence" value="ECO:0007669"/>
    <property type="project" value="UniProtKB-UniRule"/>
</dbReference>
<dbReference type="AlphaFoldDB" id="A0A3B0PNT6"/>
<evidence type="ECO:0000256" key="7">
    <source>
        <dbReference type="ARBA" id="ARBA00022898"/>
    </source>
</evidence>
<feature type="binding site" evidence="9">
    <location>
        <position position="296"/>
    </location>
    <ligand>
        <name>substrate</name>
    </ligand>
</feature>
<comment type="function">
    <text evidence="9">Involved in the synthesis of meso-diaminopimelate (m-DAP or DL-DAP), required for both lysine and peptidoglycan biosynthesis. Catalyzes the direct conversion of tetrahydrodipicolinate to LL-diaminopimelate.</text>
</comment>
<feature type="binding site" evidence="9">
    <location>
        <position position="265"/>
    </location>
    <ligand>
        <name>pyridoxal 5'-phosphate</name>
        <dbReference type="ChEBI" id="CHEBI:597326"/>
    </ligand>
</feature>
<proteinExistence type="inferred from homology"/>
<sequence length="419" mass="46733">MKKAGPFLRCLSYATDNEKSAMRRNNNFSKLETNYLFSGIRQKIRAFREEYPHISIIDLSIGDTTQPLHIAVIDTFTKSVQKLGNPKTYRGYGPELGLPTLREKLSEVFYNGKISPEEIFISDGAKMDIFRLLSLFGPGKTIAIQDPAYPAYIDAAILAGVKKIVKLPCTKETNFFPVIPQEEVIDIFCLCSPNNPTGTVLTKEQLKALITYANSNGSIILFDAVYSAFISDPSLPKSIFEIPEARSCAVEINSFSKSLGFAGVRLGWNVVPKDLQYSDGLPIIRDWERFLYTTFNGASLPVQEAAITGVSLFPNLKTIAQYRHNSSLLREALQKAEFSVYGGEHAPYLWVEVPDSIPDEDFFDFFLRQYHIAITPGKGFGSCGKGYVRFSSLGKTENIVVACQRLTLTSVYDRTVLSL</sequence>
<keyword evidence="12" id="KW-1185">Reference proteome</keyword>
<evidence type="ECO:0000259" key="10">
    <source>
        <dbReference type="Pfam" id="PF00155"/>
    </source>
</evidence>
<feature type="binding site" evidence="9">
    <location>
        <begin position="125"/>
        <end position="126"/>
    </location>
    <ligand>
        <name>pyridoxal 5'-phosphate</name>
        <dbReference type="ChEBI" id="CHEBI:597326"/>
    </ligand>
</feature>
<comment type="similarity">
    <text evidence="9">Belongs to the class-I pyridoxal-phosphate-dependent aminotransferase family. LL-diaminopimelate aminotransferase subfamily.</text>
</comment>
<comment type="catalytic activity">
    <reaction evidence="8 9">
        <text>(2S,6S)-2,6-diaminopimelate + 2-oxoglutarate = (S)-2,3,4,5-tetrahydrodipicolinate + L-glutamate + H2O + H(+)</text>
        <dbReference type="Rhea" id="RHEA:23988"/>
        <dbReference type="ChEBI" id="CHEBI:15377"/>
        <dbReference type="ChEBI" id="CHEBI:15378"/>
        <dbReference type="ChEBI" id="CHEBI:16810"/>
        <dbReference type="ChEBI" id="CHEBI:16845"/>
        <dbReference type="ChEBI" id="CHEBI:29985"/>
        <dbReference type="ChEBI" id="CHEBI:57609"/>
        <dbReference type="EC" id="2.6.1.83"/>
    </reaction>
</comment>
<reference evidence="12" key="1">
    <citation type="submission" date="2017-11" db="EMBL/GenBank/DDBJ databases">
        <authorList>
            <person name="Seth-Smith MB H."/>
        </authorList>
    </citation>
    <scope>NUCLEOTIDE SEQUENCE [LARGE SCALE GENOMIC DNA]</scope>
</reference>
<dbReference type="Pfam" id="PF00155">
    <property type="entry name" value="Aminotran_1_2"/>
    <property type="match status" value="1"/>
</dbReference>
<dbReference type="GO" id="GO:0033362">
    <property type="term" value="P:lysine biosynthetic process via diaminopimelate, diaminopimelate-aminotransferase pathway"/>
    <property type="evidence" value="ECO:0007669"/>
    <property type="project" value="UniProtKB-UniRule"/>
</dbReference>
<dbReference type="InterPro" id="IPR015424">
    <property type="entry name" value="PyrdxlP-dep_Trfase"/>
</dbReference>
<feature type="binding site" evidence="9">
    <location>
        <position position="226"/>
    </location>
    <ligand>
        <name>pyridoxal 5'-phosphate</name>
        <dbReference type="ChEBI" id="CHEBI:597326"/>
    </ligand>
</feature>
<gene>
    <name evidence="9 11" type="primary">dapL</name>
    <name evidence="11" type="ORF">C834K_0268</name>
</gene>
<dbReference type="CDD" id="cd00609">
    <property type="entry name" value="AAT_like"/>
    <property type="match status" value="1"/>
</dbReference>
<dbReference type="GO" id="GO:0030170">
    <property type="term" value="F:pyridoxal phosphate binding"/>
    <property type="evidence" value="ECO:0007669"/>
    <property type="project" value="UniProtKB-UniRule"/>
</dbReference>
<evidence type="ECO:0000256" key="8">
    <source>
        <dbReference type="ARBA" id="ARBA00051934"/>
    </source>
</evidence>
<evidence type="ECO:0000256" key="3">
    <source>
        <dbReference type="ARBA" id="ARBA00013138"/>
    </source>
</evidence>
<evidence type="ECO:0000256" key="9">
    <source>
        <dbReference type="HAMAP-Rule" id="MF_01642"/>
    </source>
</evidence>
<feature type="binding site" evidence="9">
    <location>
        <position position="126"/>
    </location>
    <ligand>
        <name>substrate</name>
    </ligand>
</feature>
<dbReference type="Gene3D" id="3.40.640.10">
    <property type="entry name" value="Type I PLP-dependent aspartate aminotransferase-like (Major domain)"/>
    <property type="match status" value="1"/>
</dbReference>
<dbReference type="KEGG" id="chla:C834K_0268"/>
<evidence type="ECO:0000256" key="1">
    <source>
        <dbReference type="ARBA" id="ARBA00001933"/>
    </source>
</evidence>
<keyword evidence="11" id="KW-0670">Pyruvate</keyword>
<evidence type="ECO:0000313" key="11">
    <source>
        <dbReference type="EMBL" id="SYX08740.1"/>
    </source>
</evidence>
<feature type="binding site" evidence="9">
    <location>
        <position position="35"/>
    </location>
    <ligand>
        <name>substrate</name>
    </ligand>
</feature>
<comment type="cofactor">
    <cofactor evidence="1 9">
        <name>pyridoxal 5'-phosphate</name>
        <dbReference type="ChEBI" id="CHEBI:597326"/>
    </cofactor>
</comment>
<feature type="binding site" evidence="9">
    <location>
        <position position="296"/>
    </location>
    <ligand>
        <name>pyridoxal 5'-phosphate</name>
        <dbReference type="ChEBI" id="CHEBI:597326"/>
    </ligand>
</feature>
<name>A0A3B0PNT6_9CHLA</name>
<feature type="binding site" evidence="9">
    <location>
        <position position="92"/>
    </location>
    <ligand>
        <name>pyridoxal 5'-phosphate</name>
        <dbReference type="ChEBI" id="CHEBI:597326"/>
    </ligand>
</feature>
<evidence type="ECO:0000256" key="6">
    <source>
        <dbReference type="ARBA" id="ARBA00022679"/>
    </source>
</evidence>
<keyword evidence="7 9" id="KW-0663">Pyridoxal phosphate</keyword>
<feature type="binding site" evidence="9">
    <location>
        <begin position="254"/>
        <end position="256"/>
    </location>
    <ligand>
        <name>pyridoxal 5'-phosphate</name>
        <dbReference type="ChEBI" id="CHEBI:597326"/>
    </ligand>
</feature>
<evidence type="ECO:0000256" key="5">
    <source>
        <dbReference type="ARBA" id="ARBA00022576"/>
    </source>
</evidence>
<dbReference type="NCBIfam" id="TIGR03542">
    <property type="entry name" value="DAPAT_plant"/>
    <property type="match status" value="1"/>
</dbReference>
<feature type="binding site" evidence="9">
    <location>
        <position position="389"/>
    </location>
    <ligand>
        <name>substrate</name>
    </ligand>
</feature>
<evidence type="ECO:0000256" key="2">
    <source>
        <dbReference type="ARBA" id="ARBA00004982"/>
    </source>
</evidence>
<dbReference type="UniPathway" id="UPA00034">
    <property type="reaction ID" value="UER00466"/>
</dbReference>
<feature type="domain" description="Aminotransferase class I/classII large" evidence="10">
    <location>
        <begin position="56"/>
        <end position="406"/>
    </location>
</feature>
<feature type="binding site" evidence="9">
    <location>
        <position position="195"/>
    </location>
    <ligand>
        <name>substrate</name>
    </ligand>
</feature>
<keyword evidence="5 9" id="KW-0032">Aminotransferase</keyword>
<feature type="binding site" evidence="9">
    <location>
        <position position="195"/>
    </location>
    <ligand>
        <name>pyridoxal 5'-phosphate</name>
        <dbReference type="ChEBI" id="CHEBI:597326"/>
    </ligand>
</feature>
<feature type="binding site" evidence="9">
    <location>
        <position position="62"/>
    </location>
    <ligand>
        <name>substrate</name>
    </ligand>
</feature>
<organism evidence="11 12">
    <name type="scientific">Chlamydia poikilotherma</name>
    <dbReference type="NCBI Taxonomy" id="1967783"/>
    <lineage>
        <taxon>Bacteria</taxon>
        <taxon>Pseudomonadati</taxon>
        <taxon>Chlamydiota</taxon>
        <taxon>Chlamydiia</taxon>
        <taxon>Chlamydiales</taxon>
        <taxon>Chlamydiaceae</taxon>
        <taxon>Chlamydia/Chlamydophila group</taxon>
        <taxon>Chlamydia</taxon>
    </lineage>
</organism>
<dbReference type="EC" id="2.6.1.83" evidence="3 9"/>
<dbReference type="Gene3D" id="3.90.1150.10">
    <property type="entry name" value="Aspartate Aminotransferase, domain 1"/>
    <property type="match status" value="1"/>
</dbReference>
<dbReference type="InterPro" id="IPR019942">
    <property type="entry name" value="DapL/ALD1"/>
</dbReference>
<feature type="binding site" evidence="9">
    <location>
        <position position="149"/>
    </location>
    <ligand>
        <name>pyridoxal 5'-phosphate</name>
        <dbReference type="ChEBI" id="CHEBI:597326"/>
    </ligand>
</feature>
<dbReference type="InterPro" id="IPR015422">
    <property type="entry name" value="PyrdxlP-dep_Trfase_small"/>
</dbReference>
<dbReference type="InterPro" id="IPR015421">
    <property type="entry name" value="PyrdxlP-dep_Trfase_major"/>
</dbReference>
<evidence type="ECO:0000313" key="12">
    <source>
        <dbReference type="Proteomes" id="UP000258476"/>
    </source>
</evidence>
<accession>A0A3B0PNT6</accession>
<dbReference type="FunFam" id="3.40.640.10:FF:000099">
    <property type="entry name" value="LL-diaminopimelate aminotransferase, chloroplastic"/>
    <property type="match status" value="1"/>
</dbReference>
<feature type="modified residue" description="N6-(pyridoxal phosphate)lysine" evidence="9">
    <location>
        <position position="257"/>
    </location>
</feature>
<feature type="binding site" evidence="9">
    <location>
        <position position="149"/>
    </location>
    <ligand>
        <name>substrate</name>
    </ligand>
</feature>